<reference evidence="2 3" key="1">
    <citation type="submission" date="2018-09" db="EMBL/GenBank/DDBJ databases">
        <title>A high-quality reference genome of wild soybean provides a powerful tool to mine soybean genomes.</title>
        <authorList>
            <person name="Xie M."/>
            <person name="Chung C.Y.L."/>
            <person name="Li M.-W."/>
            <person name="Wong F.-L."/>
            <person name="Chan T.-F."/>
            <person name="Lam H.-M."/>
        </authorList>
    </citation>
    <scope>NUCLEOTIDE SEQUENCE [LARGE SCALE GENOMIC DNA]</scope>
    <source>
        <strain evidence="3">cv. W05</strain>
        <tissue evidence="2">Hypocotyl of etiolated seedlings</tissue>
    </source>
</reference>
<dbReference type="PANTHER" id="PTHR35288">
    <property type="entry name" value="TAIL FIBER"/>
    <property type="match status" value="1"/>
</dbReference>
<keyword evidence="1" id="KW-0472">Membrane</keyword>
<gene>
    <name evidence="2" type="ORF">D0Y65_021181</name>
</gene>
<name>A0A445JHT7_GLYSO</name>
<organism evidence="2 3">
    <name type="scientific">Glycine soja</name>
    <name type="common">Wild soybean</name>
    <dbReference type="NCBI Taxonomy" id="3848"/>
    <lineage>
        <taxon>Eukaryota</taxon>
        <taxon>Viridiplantae</taxon>
        <taxon>Streptophyta</taxon>
        <taxon>Embryophyta</taxon>
        <taxon>Tracheophyta</taxon>
        <taxon>Spermatophyta</taxon>
        <taxon>Magnoliopsida</taxon>
        <taxon>eudicotyledons</taxon>
        <taxon>Gunneridae</taxon>
        <taxon>Pentapetalae</taxon>
        <taxon>rosids</taxon>
        <taxon>fabids</taxon>
        <taxon>Fabales</taxon>
        <taxon>Fabaceae</taxon>
        <taxon>Papilionoideae</taxon>
        <taxon>50 kb inversion clade</taxon>
        <taxon>NPAAA clade</taxon>
        <taxon>indigoferoid/millettioid clade</taxon>
        <taxon>Phaseoleae</taxon>
        <taxon>Glycine</taxon>
        <taxon>Glycine subgen. Soja</taxon>
    </lineage>
</organism>
<keyword evidence="1" id="KW-0812">Transmembrane</keyword>
<dbReference type="EMBL" id="QZWG01000008">
    <property type="protein sequence ID" value="RZB98021.1"/>
    <property type="molecule type" value="Genomic_DNA"/>
</dbReference>
<proteinExistence type="predicted"/>
<feature type="transmembrane region" description="Helical" evidence="1">
    <location>
        <begin position="139"/>
        <end position="156"/>
    </location>
</feature>
<dbReference type="PANTHER" id="PTHR35288:SF2">
    <property type="entry name" value="TRANSMEMBRANE PROTEIN"/>
    <property type="match status" value="1"/>
</dbReference>
<keyword evidence="3" id="KW-1185">Reference proteome</keyword>
<protein>
    <submittedName>
        <fullName evidence="2">Uncharacterized protein</fullName>
    </submittedName>
</protein>
<accession>A0A445JHT7</accession>
<evidence type="ECO:0000313" key="2">
    <source>
        <dbReference type="EMBL" id="RZB98021.1"/>
    </source>
</evidence>
<dbReference type="Proteomes" id="UP000289340">
    <property type="component" value="Chromosome 8"/>
</dbReference>
<sequence>MILMTKVPFICSVPCRFGICQTPLEVTSSQFIASEFFPLLIVKTLLYPGALAEAICKQKTIPSYRNLLNLHQFNSRAVSAASDLQRLEVLGGSYLSVGGAITSLIKPGRMSLFRILILMWGLIRESIKGKSGLAHAKVIHIYSALYIALISAFFSIRKDVRKIIRTSLESTL</sequence>
<dbReference type="AlphaFoldDB" id="A0A445JHT7"/>
<comment type="caution">
    <text evidence="2">The sequence shown here is derived from an EMBL/GenBank/DDBJ whole genome shotgun (WGS) entry which is preliminary data.</text>
</comment>
<evidence type="ECO:0000256" key="1">
    <source>
        <dbReference type="SAM" id="Phobius"/>
    </source>
</evidence>
<keyword evidence="1" id="KW-1133">Transmembrane helix</keyword>
<evidence type="ECO:0000313" key="3">
    <source>
        <dbReference type="Proteomes" id="UP000289340"/>
    </source>
</evidence>